<dbReference type="Gene3D" id="3.80.10.10">
    <property type="entry name" value="Ribonuclease Inhibitor"/>
    <property type="match status" value="1"/>
</dbReference>
<evidence type="ECO:0000313" key="2">
    <source>
        <dbReference type="EMBL" id="CAH3020125.1"/>
    </source>
</evidence>
<dbReference type="EMBL" id="CALNXI010000137">
    <property type="protein sequence ID" value="CAH3020125.1"/>
    <property type="molecule type" value="Genomic_DNA"/>
</dbReference>
<comment type="caution">
    <text evidence="2">The sequence shown here is derived from an EMBL/GenBank/DDBJ whole genome shotgun (WGS) entry which is preliminary data.</text>
</comment>
<dbReference type="Pfam" id="PF23066">
    <property type="entry name" value="PH_21"/>
    <property type="match status" value="1"/>
</dbReference>
<gene>
    <name evidence="2" type="ORF">PEVE_00005762</name>
</gene>
<dbReference type="InterPro" id="IPR032675">
    <property type="entry name" value="LRR_dom_sf"/>
</dbReference>
<organism evidence="2 3">
    <name type="scientific">Porites evermanni</name>
    <dbReference type="NCBI Taxonomy" id="104178"/>
    <lineage>
        <taxon>Eukaryota</taxon>
        <taxon>Metazoa</taxon>
        <taxon>Cnidaria</taxon>
        <taxon>Anthozoa</taxon>
        <taxon>Hexacorallia</taxon>
        <taxon>Scleractinia</taxon>
        <taxon>Fungiina</taxon>
        <taxon>Poritidae</taxon>
        <taxon>Porites</taxon>
    </lineage>
</organism>
<dbReference type="InterPro" id="IPR052813">
    <property type="entry name" value="CMIP"/>
</dbReference>
<dbReference type="SUPFAM" id="SSF50729">
    <property type="entry name" value="PH domain-like"/>
    <property type="match status" value="1"/>
</dbReference>
<proteinExistence type="predicted"/>
<dbReference type="InterPro" id="IPR056429">
    <property type="entry name" value="PH_CMIP"/>
</dbReference>
<accession>A0ABN8LSR4</accession>
<sequence length="700" mass="79287">MNLKRRVKAFFSRPLCLGRRTKKAGVESVSLLSDALAIHTAMAVAITNGGGTQRPPRPQRCSSGGGPKFKLIHEGDIQVCRLNHSRTLISKVLSSKFLRRWEAHHVYLGDFQMYSATSVGFMECPLSYQEIQDAYTVNRWDTGQHFCIRVTIPDGSVLLKASNAYLRDQWLHSLKWKVNLLRYKRLISKSSDPEALTRELRELVLFSLTTPIQDDVIFTVPLELVSDILAHHFISFSDEEQEKLIVTLAPVLEYVQPSPEVCAFFGKHCKGQLYNNEVLDVFLPAVHRILKHNMDFGKYPHLRMFVQDYIYTLFCKDEDADVVREFVESVHSPGAACPHPRVLPNLVAVVLSAVYSTFDLSDKLLVKYEEINTKFLLCFMTVLDTIAQFEDWRPSLSTLLQPIPFPKEALKNETFVLYISAVIKAFAEDQRCEVHQSILPVRKGKDGWIDIICPGGVSCFDEGHFFSHVMSRLLNCCGRRKKTLLDLKDSMLGPFMLLALRGESSFIQVSGFKENIKVKKISRHNRSLGSFLKSSDSGKYGVITWLSIFPLFFRKAKFRQMQEKGGPTVLTLPTKSTDDDLARLLKSGSFGNLQSLNLAFTHVTSACAEYLVQLPALLHLNLWSTQFGDKGLHMVAEQLHNLESLNLCETPVTDDGLSSLVIMSSLRSLNLNSTRLSPTTYEKLRKLPRLQEIDVRYTDV</sequence>
<dbReference type="PANTHER" id="PTHR25480:SF0">
    <property type="entry name" value="C-MAF-INDUCING PROTEIN"/>
    <property type="match status" value="1"/>
</dbReference>
<dbReference type="PANTHER" id="PTHR25480">
    <property type="entry name" value="LEUCINE-RICH REPEAT-CONTAINING PROTEIN 73"/>
    <property type="match status" value="1"/>
</dbReference>
<reference evidence="2 3" key="1">
    <citation type="submission" date="2022-05" db="EMBL/GenBank/DDBJ databases">
        <authorList>
            <consortium name="Genoscope - CEA"/>
            <person name="William W."/>
        </authorList>
    </citation>
    <scope>NUCLEOTIDE SEQUENCE [LARGE SCALE GENOMIC DNA]</scope>
</reference>
<evidence type="ECO:0000313" key="3">
    <source>
        <dbReference type="Proteomes" id="UP001159427"/>
    </source>
</evidence>
<evidence type="ECO:0000259" key="1">
    <source>
        <dbReference type="Pfam" id="PF23066"/>
    </source>
</evidence>
<keyword evidence="3" id="KW-1185">Reference proteome</keyword>
<protein>
    <recommendedName>
        <fullName evidence="1">C-Maf-inducing protein PH domain-containing protein</fullName>
    </recommendedName>
</protein>
<feature type="domain" description="C-Maf-inducing protein PH" evidence="1">
    <location>
        <begin position="68"/>
        <end position="187"/>
    </location>
</feature>
<dbReference type="SUPFAM" id="SSF52047">
    <property type="entry name" value="RNI-like"/>
    <property type="match status" value="1"/>
</dbReference>
<dbReference type="Proteomes" id="UP001159427">
    <property type="component" value="Unassembled WGS sequence"/>
</dbReference>
<name>A0ABN8LSR4_9CNID</name>